<feature type="compositionally biased region" description="Basic and acidic residues" evidence="1">
    <location>
        <begin position="216"/>
        <end position="235"/>
    </location>
</feature>
<evidence type="ECO:0000256" key="1">
    <source>
        <dbReference type="SAM" id="MobiDB-lite"/>
    </source>
</evidence>
<feature type="compositionally biased region" description="Basic and acidic residues" evidence="1">
    <location>
        <begin position="286"/>
        <end position="295"/>
    </location>
</feature>
<feature type="compositionally biased region" description="Basic and acidic residues" evidence="1">
    <location>
        <begin position="181"/>
        <end position="194"/>
    </location>
</feature>
<keyword evidence="2" id="KW-0732">Signal</keyword>
<evidence type="ECO:0000256" key="2">
    <source>
        <dbReference type="SAM" id="SignalP"/>
    </source>
</evidence>
<dbReference type="Proteomes" id="UP000077623">
    <property type="component" value="Unassembled WGS sequence"/>
</dbReference>
<evidence type="ECO:0000313" key="3">
    <source>
        <dbReference type="EMBL" id="OAL10651.1"/>
    </source>
</evidence>
<feature type="compositionally biased region" description="Basic and acidic residues" evidence="1">
    <location>
        <begin position="252"/>
        <end position="264"/>
    </location>
</feature>
<organism evidence="3 4">
    <name type="scientific">Candidatus Mycoplasma haematobovis</name>
    <dbReference type="NCBI Taxonomy" id="432608"/>
    <lineage>
        <taxon>Bacteria</taxon>
        <taxon>Bacillati</taxon>
        <taxon>Mycoplasmatota</taxon>
        <taxon>Mollicutes</taxon>
        <taxon>Mycoplasmataceae</taxon>
        <taxon>Mycoplasma</taxon>
    </lineage>
</organism>
<evidence type="ECO:0000313" key="4">
    <source>
        <dbReference type="Proteomes" id="UP000077623"/>
    </source>
</evidence>
<feature type="compositionally biased region" description="Polar residues" evidence="1">
    <location>
        <begin position="110"/>
        <end position="119"/>
    </location>
</feature>
<name>A0A1A9QF63_9MOLU</name>
<feature type="compositionally biased region" description="Polar residues" evidence="1">
    <location>
        <begin position="271"/>
        <end position="285"/>
    </location>
</feature>
<accession>A0A1A9QF63</accession>
<reference evidence="4" key="1">
    <citation type="submission" date="2016-04" db="EMBL/GenBank/DDBJ databases">
        <authorList>
            <person name="Quiroz-Castaneda R.E."/>
            <person name="Martinez-Ocampo F."/>
        </authorList>
    </citation>
    <scope>NUCLEOTIDE SEQUENCE [LARGE SCALE GENOMIC DNA]</scope>
    <source>
        <strain evidence="4">INIFAP01</strain>
    </source>
</reference>
<feature type="compositionally biased region" description="Basic and acidic residues" evidence="1">
    <location>
        <begin position="121"/>
        <end position="130"/>
    </location>
</feature>
<comment type="caution">
    <text evidence="3">The sequence shown here is derived from an EMBL/GenBank/DDBJ whole genome shotgun (WGS) entry which is preliminary data.</text>
</comment>
<feature type="compositionally biased region" description="Basic and acidic residues" evidence="1">
    <location>
        <begin position="88"/>
        <end position="109"/>
    </location>
</feature>
<dbReference type="EMBL" id="LWUJ01000010">
    <property type="protein sequence ID" value="OAL10651.1"/>
    <property type="molecule type" value="Genomic_DNA"/>
</dbReference>
<keyword evidence="4" id="KW-1185">Reference proteome</keyword>
<feature type="region of interest" description="Disordered" evidence="1">
    <location>
        <begin position="88"/>
        <end position="295"/>
    </location>
</feature>
<protein>
    <submittedName>
        <fullName evidence="3">Uncharacterized protein</fullName>
    </submittedName>
</protein>
<dbReference type="RefSeq" id="WP_187149887.1">
    <property type="nucleotide sequence ID" value="NZ_LWUJ01000010.1"/>
</dbReference>
<dbReference type="STRING" id="432608.A6V39_01105"/>
<feature type="signal peptide" evidence="2">
    <location>
        <begin position="1"/>
        <end position="19"/>
    </location>
</feature>
<sequence length="319" mass="34787">MFPLIKLLKIVLPVTTVTAATIATVSLVSFQKADNKLDKETTDKVLEDFEKPVEEFKEQTMLYAKDGQGDNVAIKDEKQKQQLLEELEKNKGHLKQTDEPIKELRERGSNDPSEGQQIENKAVDVPKAIDLEGELSGSGQPEADVQINLPPMPDPSSDLTDDDSEKSTPQEGAEDSENLGDSEKKFSEPKRTGESVDSDEGVPTADIKSQEPVQDMPEKNGESTETDSLDREKDTLPSVQENGDGSEDNEDVSSKVDAQKESKGDNFGGDESNSSQGEQDGVSNESGREPVTKEKLDELIRLGDGAAKALDDLKRLLLG</sequence>
<dbReference type="AlphaFoldDB" id="A0A1A9QF63"/>
<feature type="chain" id="PRO_5008394696" evidence="2">
    <location>
        <begin position="20"/>
        <end position="319"/>
    </location>
</feature>
<gene>
    <name evidence="3" type="ORF">A6V39_01105</name>
</gene>
<proteinExistence type="predicted"/>